<dbReference type="EMBL" id="JNVC02000001">
    <property type="protein sequence ID" value="KEZ53692.1"/>
    <property type="molecule type" value="Genomic_DNA"/>
</dbReference>
<dbReference type="InterPro" id="IPR050109">
    <property type="entry name" value="HTH-type_TetR-like_transc_reg"/>
</dbReference>
<name>A0A084H280_METID</name>
<proteinExistence type="predicted"/>
<dbReference type="GO" id="GO:0003700">
    <property type="term" value="F:DNA-binding transcription factor activity"/>
    <property type="evidence" value="ECO:0007669"/>
    <property type="project" value="TreeGrafter"/>
</dbReference>
<dbReference type="InterPro" id="IPR001647">
    <property type="entry name" value="HTH_TetR"/>
</dbReference>
<gene>
    <name evidence="4" type="ORF">GS18_0201585</name>
</gene>
<organism evidence="4 5">
    <name type="scientific">Metabacillus indicus</name>
    <name type="common">Bacillus indicus</name>
    <dbReference type="NCBI Taxonomy" id="246786"/>
    <lineage>
        <taxon>Bacteria</taxon>
        <taxon>Bacillati</taxon>
        <taxon>Bacillota</taxon>
        <taxon>Bacilli</taxon>
        <taxon>Bacillales</taxon>
        <taxon>Bacillaceae</taxon>
        <taxon>Metabacillus</taxon>
    </lineage>
</organism>
<dbReference type="Pfam" id="PF00440">
    <property type="entry name" value="TetR_N"/>
    <property type="match status" value="1"/>
</dbReference>
<evidence type="ECO:0000313" key="4">
    <source>
        <dbReference type="EMBL" id="KEZ53692.1"/>
    </source>
</evidence>
<dbReference type="Pfam" id="PF16295">
    <property type="entry name" value="TetR_C_10"/>
    <property type="match status" value="1"/>
</dbReference>
<dbReference type="PROSITE" id="PS50977">
    <property type="entry name" value="HTH_TETR_2"/>
    <property type="match status" value="1"/>
</dbReference>
<evidence type="ECO:0000256" key="2">
    <source>
        <dbReference type="PROSITE-ProRule" id="PRU00335"/>
    </source>
</evidence>
<keyword evidence="5" id="KW-1185">Reference proteome</keyword>
<feature type="DNA-binding region" description="H-T-H motif" evidence="2">
    <location>
        <begin position="28"/>
        <end position="47"/>
    </location>
</feature>
<dbReference type="RefSeq" id="WP_029565298.1">
    <property type="nucleotide sequence ID" value="NZ_JNVC02000001.1"/>
</dbReference>
<dbReference type="Gene3D" id="1.10.357.10">
    <property type="entry name" value="Tetracycline Repressor, domain 2"/>
    <property type="match status" value="1"/>
</dbReference>
<dbReference type="InterPro" id="IPR032551">
    <property type="entry name" value="BscR_C"/>
</dbReference>
<sequence length="191" mass="21598">MTTAGTKRGSILSGALALFAERGFDATTVPMIAASAGVGAGTIYRYFENKEVLGNSLFQEYVGIFTETLRDEFPFDETVRNQFHHIFQSMIRFTIKEVHALYFIKTHSSAHFLDDVSHKCFQDLLDILRTFFDSGKEKKEIKELPSSALIAIVYGAFLELQRLVQIGELQPETKLVEDVEESIWDAVRLHA</sequence>
<comment type="caution">
    <text evidence="4">The sequence shown here is derived from an EMBL/GenBank/DDBJ whole genome shotgun (WGS) entry which is preliminary data.</text>
</comment>
<feature type="domain" description="HTH tetR-type" evidence="3">
    <location>
        <begin position="5"/>
        <end position="65"/>
    </location>
</feature>
<dbReference type="InterPro" id="IPR023772">
    <property type="entry name" value="DNA-bd_HTH_TetR-type_CS"/>
</dbReference>
<dbReference type="PANTHER" id="PTHR30055">
    <property type="entry name" value="HTH-TYPE TRANSCRIPTIONAL REGULATOR RUTR"/>
    <property type="match status" value="1"/>
</dbReference>
<dbReference type="GO" id="GO:0000976">
    <property type="term" value="F:transcription cis-regulatory region binding"/>
    <property type="evidence" value="ECO:0007669"/>
    <property type="project" value="TreeGrafter"/>
</dbReference>
<dbReference type="PRINTS" id="PR00455">
    <property type="entry name" value="HTHTETR"/>
</dbReference>
<dbReference type="AlphaFoldDB" id="A0A084H280"/>
<dbReference type="OrthoDB" id="6430772at2"/>
<dbReference type="SUPFAM" id="SSF46689">
    <property type="entry name" value="Homeodomain-like"/>
    <property type="match status" value="1"/>
</dbReference>
<dbReference type="PANTHER" id="PTHR30055:SF207">
    <property type="entry name" value="HTH-TYPE TRANSCRIPTIONAL REPRESSOR FATR"/>
    <property type="match status" value="1"/>
</dbReference>
<accession>A0A084H280</accession>
<evidence type="ECO:0000313" key="5">
    <source>
        <dbReference type="Proteomes" id="UP000028549"/>
    </source>
</evidence>
<dbReference type="STRING" id="246786.GS18_0201585"/>
<evidence type="ECO:0000256" key="1">
    <source>
        <dbReference type="ARBA" id="ARBA00023125"/>
    </source>
</evidence>
<dbReference type="Proteomes" id="UP000028549">
    <property type="component" value="Unassembled WGS sequence"/>
</dbReference>
<dbReference type="InterPro" id="IPR009057">
    <property type="entry name" value="Homeodomain-like_sf"/>
</dbReference>
<reference evidence="4 5" key="1">
    <citation type="journal article" date="2005" name="Int. J. Syst. Evol. Microbiol.">
        <title>Bacillus cibi sp. nov., isolated from jeotgal, a traditional Korean fermented seafood.</title>
        <authorList>
            <person name="Yoon J.H."/>
            <person name="Lee C.H."/>
            <person name="Oh T.K."/>
        </authorList>
    </citation>
    <scope>NUCLEOTIDE SEQUENCE [LARGE SCALE GENOMIC DNA]</scope>
    <source>
        <strain evidence="4 5">DSM 16189</strain>
    </source>
</reference>
<evidence type="ECO:0000259" key="3">
    <source>
        <dbReference type="PROSITE" id="PS50977"/>
    </source>
</evidence>
<protein>
    <submittedName>
        <fullName evidence="4">TetR family transcriptional regulator</fullName>
    </submittedName>
</protein>
<keyword evidence="1 2" id="KW-0238">DNA-binding</keyword>
<dbReference type="PROSITE" id="PS01081">
    <property type="entry name" value="HTH_TETR_1"/>
    <property type="match status" value="1"/>
</dbReference>